<keyword evidence="2 5" id="KW-0378">Hydrolase</keyword>
<sequence length="348" mass="38509">MSVKSPSSSALDYLFLHSLILFAVMSQCYGQGSIGVCNGRLGSDLPSEQEVVELYKSNGIKRMRIYDPNQATLSALQGSDIELILDVPNADLESLQSDATQWVQTNIRPYFPATKIRYIAVGNEVDHENGQTSRFVPFVLLAMQSIYKALSTFGLQEDIKVSTATYSAVIMDTYPPSKASFKDMSFMGPIINFLAQTGAPLLANIYPYFGYIGDTEHIKLPYALFTSPEVVVQDGEYGYTNLFDAMVDAMYVAVERAGGPNVEIIVSESGWPSDGGLGASMENAKTYYKNLIDHVKKGTPRRPRNAIQTHLFAMFDENQKPGAPTEQHFGLFYPNKGQKYSDISFNNL</sequence>
<dbReference type="OrthoDB" id="941679at2759"/>
<keyword evidence="8" id="KW-1185">Reference proteome</keyword>
<dbReference type="InterPro" id="IPR044965">
    <property type="entry name" value="Glyco_hydro_17_plant"/>
</dbReference>
<proteinExistence type="inferred from homology"/>
<dbReference type="PROSITE" id="PS00587">
    <property type="entry name" value="GLYCOSYL_HYDROL_F17"/>
    <property type="match status" value="1"/>
</dbReference>
<feature type="signal peptide" evidence="6">
    <location>
        <begin position="1"/>
        <end position="30"/>
    </location>
</feature>
<evidence type="ECO:0000256" key="2">
    <source>
        <dbReference type="ARBA" id="ARBA00022801"/>
    </source>
</evidence>
<dbReference type="Pfam" id="PF00332">
    <property type="entry name" value="Glyco_hydro_17"/>
    <property type="match status" value="1"/>
</dbReference>
<dbReference type="FunFam" id="3.20.20.80:FF:000010">
    <property type="entry name" value="glucan endo-1,3-beta-glucosidase, basic"/>
    <property type="match status" value="1"/>
</dbReference>
<gene>
    <name evidence="7" type="ORF">CDL12_13994</name>
</gene>
<comment type="similarity">
    <text evidence="1 4">Belongs to the glycosyl hydrolase 17 family.</text>
</comment>
<name>A0A2G9H7D6_9LAMI</name>
<feature type="chain" id="PRO_5013910043" evidence="6">
    <location>
        <begin position="31"/>
        <end position="348"/>
    </location>
</feature>
<comment type="caution">
    <text evidence="7">The sequence shown here is derived from an EMBL/GenBank/DDBJ whole genome shotgun (WGS) entry which is preliminary data.</text>
</comment>
<evidence type="ECO:0000256" key="6">
    <source>
        <dbReference type="SAM" id="SignalP"/>
    </source>
</evidence>
<evidence type="ECO:0000313" key="7">
    <source>
        <dbReference type="EMBL" id="PIN13393.1"/>
    </source>
</evidence>
<keyword evidence="6" id="KW-0732">Signal</keyword>
<evidence type="ECO:0000256" key="4">
    <source>
        <dbReference type="RuleBase" id="RU004335"/>
    </source>
</evidence>
<evidence type="ECO:0000256" key="1">
    <source>
        <dbReference type="ARBA" id="ARBA00008773"/>
    </source>
</evidence>
<evidence type="ECO:0000256" key="3">
    <source>
        <dbReference type="ARBA" id="ARBA00023295"/>
    </source>
</evidence>
<evidence type="ECO:0000313" key="8">
    <source>
        <dbReference type="Proteomes" id="UP000231279"/>
    </source>
</evidence>
<dbReference type="GO" id="GO:0042973">
    <property type="term" value="F:glucan endo-1,3-beta-D-glucosidase activity"/>
    <property type="evidence" value="ECO:0007669"/>
    <property type="project" value="UniProtKB-EC"/>
</dbReference>
<keyword evidence="3 5" id="KW-0326">Glycosidase</keyword>
<dbReference type="Gene3D" id="3.20.20.80">
    <property type="entry name" value="Glycosidases"/>
    <property type="match status" value="1"/>
</dbReference>
<dbReference type="Proteomes" id="UP000231279">
    <property type="component" value="Unassembled WGS sequence"/>
</dbReference>
<reference evidence="8" key="1">
    <citation type="journal article" date="2018" name="Gigascience">
        <title>Genome assembly of the Pink Ipe (Handroanthus impetiginosus, Bignoniaceae), a highly valued, ecologically keystone Neotropical timber forest tree.</title>
        <authorList>
            <person name="Silva-Junior O.B."/>
            <person name="Grattapaglia D."/>
            <person name="Novaes E."/>
            <person name="Collevatti R.G."/>
        </authorList>
    </citation>
    <scope>NUCLEOTIDE SEQUENCE [LARGE SCALE GENOMIC DNA]</scope>
    <source>
        <strain evidence="8">cv. UFG-1</strain>
    </source>
</reference>
<organism evidence="7 8">
    <name type="scientific">Handroanthus impetiginosus</name>
    <dbReference type="NCBI Taxonomy" id="429701"/>
    <lineage>
        <taxon>Eukaryota</taxon>
        <taxon>Viridiplantae</taxon>
        <taxon>Streptophyta</taxon>
        <taxon>Embryophyta</taxon>
        <taxon>Tracheophyta</taxon>
        <taxon>Spermatophyta</taxon>
        <taxon>Magnoliopsida</taxon>
        <taxon>eudicotyledons</taxon>
        <taxon>Gunneridae</taxon>
        <taxon>Pentapetalae</taxon>
        <taxon>asterids</taxon>
        <taxon>lamiids</taxon>
        <taxon>Lamiales</taxon>
        <taxon>Bignoniaceae</taxon>
        <taxon>Crescentiina</taxon>
        <taxon>Tabebuia alliance</taxon>
        <taxon>Handroanthus</taxon>
    </lineage>
</organism>
<dbReference type="AlphaFoldDB" id="A0A2G9H7D6"/>
<protein>
    <submittedName>
        <fullName evidence="7">Glucan endo-1,3-beta-D-glucosidase</fullName>
        <ecNumber evidence="7">3.2.1.39</ecNumber>
    </submittedName>
</protein>
<dbReference type="InterPro" id="IPR017853">
    <property type="entry name" value="GH"/>
</dbReference>
<dbReference type="EC" id="3.2.1.39" evidence="7"/>
<accession>A0A2G9H7D6</accession>
<dbReference type="EMBL" id="NKXS01002490">
    <property type="protein sequence ID" value="PIN13393.1"/>
    <property type="molecule type" value="Genomic_DNA"/>
</dbReference>
<evidence type="ECO:0000256" key="5">
    <source>
        <dbReference type="RuleBase" id="RU004336"/>
    </source>
</evidence>
<dbReference type="STRING" id="429701.A0A2G9H7D6"/>
<dbReference type="PANTHER" id="PTHR32227">
    <property type="entry name" value="GLUCAN ENDO-1,3-BETA-GLUCOSIDASE BG1-RELATED-RELATED"/>
    <property type="match status" value="1"/>
</dbReference>
<dbReference type="SUPFAM" id="SSF51445">
    <property type="entry name" value="(Trans)glycosidases"/>
    <property type="match status" value="1"/>
</dbReference>
<dbReference type="InterPro" id="IPR000490">
    <property type="entry name" value="Glyco_hydro_17"/>
</dbReference>
<dbReference type="GO" id="GO:0005975">
    <property type="term" value="P:carbohydrate metabolic process"/>
    <property type="evidence" value="ECO:0007669"/>
    <property type="project" value="InterPro"/>
</dbReference>